<reference evidence="1 2" key="1">
    <citation type="journal article" date="2011" name="Genome Res.">
        <title>Phylogeny-wide analysis of social amoeba genomes highlights ancient origins for complex intercellular communication.</title>
        <authorList>
            <person name="Heidel A.J."/>
            <person name="Lawal H.M."/>
            <person name="Felder M."/>
            <person name="Schilde C."/>
            <person name="Helps N.R."/>
            <person name="Tunggal B."/>
            <person name="Rivero F."/>
            <person name="John U."/>
            <person name="Schleicher M."/>
            <person name="Eichinger L."/>
            <person name="Platzer M."/>
            <person name="Noegel A.A."/>
            <person name="Schaap P."/>
            <person name="Gloeckner G."/>
        </authorList>
    </citation>
    <scope>NUCLEOTIDE SEQUENCE [LARGE SCALE GENOMIC DNA]</scope>
    <source>
        <strain evidence="2">ATCC 26659 / Pp 5 / PN500</strain>
    </source>
</reference>
<proteinExistence type="predicted"/>
<accession>D3BGH5</accession>
<gene>
    <name evidence="1" type="ORF">PPL_07626</name>
</gene>
<organism evidence="1 2">
    <name type="scientific">Heterostelium pallidum (strain ATCC 26659 / Pp 5 / PN500)</name>
    <name type="common">Cellular slime mold</name>
    <name type="synonym">Polysphondylium pallidum</name>
    <dbReference type="NCBI Taxonomy" id="670386"/>
    <lineage>
        <taxon>Eukaryota</taxon>
        <taxon>Amoebozoa</taxon>
        <taxon>Evosea</taxon>
        <taxon>Eumycetozoa</taxon>
        <taxon>Dictyostelia</taxon>
        <taxon>Acytosteliales</taxon>
        <taxon>Acytosteliaceae</taxon>
        <taxon>Heterostelium</taxon>
    </lineage>
</organism>
<comment type="caution">
    <text evidence="1">The sequence shown here is derived from an EMBL/GenBank/DDBJ whole genome shotgun (WGS) entry which is preliminary data.</text>
</comment>
<evidence type="ECO:0000313" key="1">
    <source>
        <dbReference type="EMBL" id="EFA79575.1"/>
    </source>
</evidence>
<keyword evidence="2" id="KW-1185">Reference proteome</keyword>
<dbReference type="RefSeq" id="XP_020431696.1">
    <property type="nucleotide sequence ID" value="XM_020578461.1"/>
</dbReference>
<name>D3BGH5_HETP5</name>
<sequence length="34" mass="3780">MTFKYLSCRNSSGSRLIVSDLVVAPIQTCPWHVA</sequence>
<dbReference type="Proteomes" id="UP000001396">
    <property type="component" value="Unassembled WGS sequence"/>
</dbReference>
<evidence type="ECO:0000313" key="2">
    <source>
        <dbReference type="Proteomes" id="UP000001396"/>
    </source>
</evidence>
<dbReference type="InParanoid" id="D3BGH5"/>
<dbReference type="EMBL" id="ADBJ01000034">
    <property type="protein sequence ID" value="EFA79575.1"/>
    <property type="molecule type" value="Genomic_DNA"/>
</dbReference>
<dbReference type="AlphaFoldDB" id="D3BGH5"/>
<protein>
    <submittedName>
        <fullName evidence="1">Uncharacterized protein</fullName>
    </submittedName>
</protein>
<dbReference type="GeneID" id="31363107"/>